<gene>
    <name evidence="1" type="ORF">RU97_GL000945</name>
</gene>
<accession>A0A1L8RI30</accession>
<dbReference type="InterPro" id="IPR009377">
    <property type="entry name" value="EutA"/>
</dbReference>
<dbReference type="STRING" id="214095.RU97_GL000945"/>
<dbReference type="InterPro" id="IPR043129">
    <property type="entry name" value="ATPase_NBD"/>
</dbReference>
<dbReference type="SUPFAM" id="SSF53067">
    <property type="entry name" value="Actin-like ATPase domain"/>
    <property type="match status" value="1"/>
</dbReference>
<dbReference type="Proteomes" id="UP000181884">
    <property type="component" value="Unassembled WGS sequence"/>
</dbReference>
<dbReference type="AlphaFoldDB" id="A0A1L8RI30"/>
<evidence type="ECO:0000313" key="1">
    <source>
        <dbReference type="EMBL" id="OJG19374.1"/>
    </source>
</evidence>
<dbReference type="Pfam" id="PF06277">
    <property type="entry name" value="EutA"/>
    <property type="match status" value="1"/>
</dbReference>
<dbReference type="PANTHER" id="PTHR32432:SF13">
    <property type="entry name" value="ETHANOLAMINE AMMONIA-LYASE REACTIVASE EUTA"/>
    <property type="match status" value="1"/>
</dbReference>
<keyword evidence="2" id="KW-1185">Reference proteome</keyword>
<name>A0A1L8RI30_9ENTE</name>
<reference evidence="1 2" key="1">
    <citation type="submission" date="2014-12" db="EMBL/GenBank/DDBJ databases">
        <title>Draft genome sequences of 29 type strains of Enterococci.</title>
        <authorList>
            <person name="Zhong Z."/>
            <person name="Sun Z."/>
            <person name="Liu W."/>
            <person name="Zhang W."/>
            <person name="Zhang H."/>
        </authorList>
    </citation>
    <scope>NUCLEOTIDE SEQUENCE [LARGE SCALE GENOMIC DNA]</scope>
    <source>
        <strain evidence="1 2">DSM 17029</strain>
    </source>
</reference>
<proteinExistence type="predicted"/>
<evidence type="ECO:0008006" key="3">
    <source>
        <dbReference type="Google" id="ProtNLM"/>
    </source>
</evidence>
<dbReference type="PIRSF" id="PIRSF012293">
    <property type="entry name" value="EutA"/>
    <property type="match status" value="1"/>
</dbReference>
<comment type="caution">
    <text evidence="1">The sequence shown here is derived from an EMBL/GenBank/DDBJ whole genome shotgun (WGS) entry which is preliminary data.</text>
</comment>
<protein>
    <recommendedName>
        <fullName evidence="3">Ethanolamine utilization protein EutA</fullName>
    </recommendedName>
</protein>
<dbReference type="NCBIfam" id="NF007992">
    <property type="entry name" value="PRK10719.1-3"/>
    <property type="match status" value="1"/>
</dbReference>
<dbReference type="Gene3D" id="3.30.420.40">
    <property type="match status" value="1"/>
</dbReference>
<sequence length="484" mass="52271">MHQKRKEVKKMGKEKLLTVGIDLGTSTTQLVLSELTVENFASAFSVPRITISDKEVIYRSDIMFTPLLSPTEIDDEPIKKFVAAQYQKAGIQKEEIQMGAVIITGETARKSNSSKVLEALSGYAGDFVVATAGPDLESIIAGKGAGTETFSEQKRYPVANIDIGGGTSNLAVFKDGEVMDTACFDIGGRLIKIEAATRTVTYIAPKVQAIIEAIDSPIRVGAKADQAQLAPIIQVLVHVLENSVGIGERSPFYDLLITNHGLRLDEEIPTITFSGGVADCLAELPDDPFRYGDIGLLLGNKIFTSRLFQKEVLHSAETIRATVVGAGSHTAEVSGSTIAYKEEILPIKNLPILKIATDDENLPAEAMAERITEKLNWHRIDETPKIALAVKGLKNPSFADIQRYGEGIVKGLSALVKENIPLIVMVDADMAKALGHSLFAQLPPDYPFVCLDSVRVENGDYIDIGQPVADGAVLPVIVKTLVFN</sequence>
<dbReference type="EMBL" id="JXKH01000002">
    <property type="protein sequence ID" value="OJG19374.1"/>
    <property type="molecule type" value="Genomic_DNA"/>
</dbReference>
<dbReference type="InterPro" id="IPR050696">
    <property type="entry name" value="FtsA/MreB"/>
</dbReference>
<organism evidence="1 2">
    <name type="scientific">Enterococcus canis</name>
    <dbReference type="NCBI Taxonomy" id="214095"/>
    <lineage>
        <taxon>Bacteria</taxon>
        <taxon>Bacillati</taxon>
        <taxon>Bacillota</taxon>
        <taxon>Bacilli</taxon>
        <taxon>Lactobacillales</taxon>
        <taxon>Enterococcaceae</taxon>
        <taxon>Enterococcus</taxon>
    </lineage>
</organism>
<evidence type="ECO:0000313" key="2">
    <source>
        <dbReference type="Proteomes" id="UP000181884"/>
    </source>
</evidence>
<dbReference type="PANTHER" id="PTHR32432">
    <property type="entry name" value="CELL DIVISION PROTEIN FTSA-RELATED"/>
    <property type="match status" value="1"/>
</dbReference>